<dbReference type="Proteomes" id="UP000215335">
    <property type="component" value="Unassembled WGS sequence"/>
</dbReference>
<dbReference type="EMBL" id="NNAY01000004">
    <property type="protein sequence ID" value="OXU32224.1"/>
    <property type="molecule type" value="Genomic_DNA"/>
</dbReference>
<keyword evidence="2" id="KW-1185">Reference proteome</keyword>
<sequence length="163" mass="18922">KEYVSEIIKVTDKENIRFISRISNSRVCIYLSSKKIANELVEKHRKIKISDTEIKISPLKLPSKLFKTSQKKKIKLLKNNKNTDFSSTLSHLKNNKNQDRYELDFSNFTQLLNAIHMETTNSETLNQLSTDLKTLTVMMRELNRQPQNNGYNVITNNSTTTIV</sequence>
<protein>
    <submittedName>
        <fullName evidence="1">Uncharacterized protein</fullName>
    </submittedName>
</protein>
<gene>
    <name evidence="1" type="ORF">TSAR_008018</name>
</gene>
<feature type="non-terminal residue" evidence="1">
    <location>
        <position position="1"/>
    </location>
</feature>
<name>A0A232FND3_9HYME</name>
<organism evidence="1 2">
    <name type="scientific">Trichomalopsis sarcophagae</name>
    <dbReference type="NCBI Taxonomy" id="543379"/>
    <lineage>
        <taxon>Eukaryota</taxon>
        <taxon>Metazoa</taxon>
        <taxon>Ecdysozoa</taxon>
        <taxon>Arthropoda</taxon>
        <taxon>Hexapoda</taxon>
        <taxon>Insecta</taxon>
        <taxon>Pterygota</taxon>
        <taxon>Neoptera</taxon>
        <taxon>Endopterygota</taxon>
        <taxon>Hymenoptera</taxon>
        <taxon>Apocrita</taxon>
        <taxon>Proctotrupomorpha</taxon>
        <taxon>Chalcidoidea</taxon>
        <taxon>Pteromalidae</taxon>
        <taxon>Pteromalinae</taxon>
        <taxon>Trichomalopsis</taxon>
    </lineage>
</organism>
<proteinExistence type="predicted"/>
<evidence type="ECO:0000313" key="2">
    <source>
        <dbReference type="Proteomes" id="UP000215335"/>
    </source>
</evidence>
<accession>A0A232FND3</accession>
<dbReference type="AlphaFoldDB" id="A0A232FND3"/>
<comment type="caution">
    <text evidence="1">The sequence shown here is derived from an EMBL/GenBank/DDBJ whole genome shotgun (WGS) entry which is preliminary data.</text>
</comment>
<evidence type="ECO:0000313" key="1">
    <source>
        <dbReference type="EMBL" id="OXU32224.1"/>
    </source>
</evidence>
<reference evidence="1 2" key="1">
    <citation type="journal article" date="2017" name="Curr. Biol.">
        <title>The Evolution of Venom by Co-option of Single-Copy Genes.</title>
        <authorList>
            <person name="Martinson E.O."/>
            <person name="Mrinalini"/>
            <person name="Kelkar Y.D."/>
            <person name="Chang C.H."/>
            <person name="Werren J.H."/>
        </authorList>
    </citation>
    <scope>NUCLEOTIDE SEQUENCE [LARGE SCALE GENOMIC DNA]</scope>
    <source>
        <strain evidence="1 2">Alberta</strain>
        <tissue evidence="1">Whole body</tissue>
    </source>
</reference>